<keyword evidence="2" id="KW-1133">Transmembrane helix</keyword>
<feature type="compositionally biased region" description="Basic and acidic residues" evidence="1">
    <location>
        <begin position="7"/>
        <end position="20"/>
    </location>
</feature>
<evidence type="ECO:0008006" key="5">
    <source>
        <dbReference type="Google" id="ProtNLM"/>
    </source>
</evidence>
<sequence length="101" mass="10960">MAQQTETRWEEADGKVHTEETISPVKAKQGRMGTRVLMVLLVALVFAFIVWIPVEIWGKKEAVEVAPQPPGQQIQSQQPTPAPSQPPASNPAPATPNAPVQ</sequence>
<protein>
    <recommendedName>
        <fullName evidence="5">Transmembrane protein</fullName>
    </recommendedName>
</protein>
<dbReference type="AlphaFoldDB" id="A0A109J337"/>
<evidence type="ECO:0000256" key="1">
    <source>
        <dbReference type="SAM" id="MobiDB-lite"/>
    </source>
</evidence>
<feature type="compositionally biased region" description="Pro residues" evidence="1">
    <location>
        <begin position="80"/>
        <end position="101"/>
    </location>
</feature>
<evidence type="ECO:0000313" key="3">
    <source>
        <dbReference type="EMBL" id="KWV41445.1"/>
    </source>
</evidence>
<evidence type="ECO:0000313" key="4">
    <source>
        <dbReference type="Proteomes" id="UP000068164"/>
    </source>
</evidence>
<feature type="region of interest" description="Disordered" evidence="1">
    <location>
        <begin position="1"/>
        <end position="28"/>
    </location>
</feature>
<dbReference type="EMBL" id="LNCD01000140">
    <property type="protein sequence ID" value="KWV41445.1"/>
    <property type="molecule type" value="Genomic_DNA"/>
</dbReference>
<comment type="caution">
    <text evidence="3">The sequence shown here is derived from an EMBL/GenBank/DDBJ whole genome shotgun (WGS) entry which is preliminary data.</text>
</comment>
<keyword evidence="2" id="KW-0812">Transmembrane</keyword>
<feature type="region of interest" description="Disordered" evidence="1">
    <location>
        <begin position="67"/>
        <end position="101"/>
    </location>
</feature>
<feature type="transmembrane region" description="Helical" evidence="2">
    <location>
        <begin position="36"/>
        <end position="54"/>
    </location>
</feature>
<keyword evidence="2" id="KW-0472">Membrane</keyword>
<dbReference type="RefSeq" id="WP_062375734.1">
    <property type="nucleotide sequence ID" value="NZ_LNCD01000140.1"/>
</dbReference>
<evidence type="ECO:0000256" key="2">
    <source>
        <dbReference type="SAM" id="Phobius"/>
    </source>
</evidence>
<keyword evidence="4" id="KW-1185">Reference proteome</keyword>
<name>A0A109J337_9HYPH</name>
<organism evidence="3 4">
    <name type="scientific">Rhizobium altiplani</name>
    <dbReference type="NCBI Taxonomy" id="1864509"/>
    <lineage>
        <taxon>Bacteria</taxon>
        <taxon>Pseudomonadati</taxon>
        <taxon>Pseudomonadota</taxon>
        <taxon>Alphaproteobacteria</taxon>
        <taxon>Hyphomicrobiales</taxon>
        <taxon>Rhizobiaceae</taxon>
        <taxon>Rhizobium/Agrobacterium group</taxon>
        <taxon>Rhizobium</taxon>
    </lineage>
</organism>
<proteinExistence type="predicted"/>
<dbReference type="OrthoDB" id="8404550at2"/>
<accession>A0A109J337</accession>
<gene>
    <name evidence="3" type="ORF">AS026_23960</name>
</gene>
<reference evidence="3 4" key="1">
    <citation type="submission" date="2015-11" db="EMBL/GenBank/DDBJ databases">
        <title>Draft Genome Sequence of the Strain BR 10423 (Rhizobium sp.) isolated from nodules of Mimosa pudica.</title>
        <authorList>
            <person name="Barauna A.C."/>
            <person name="Zilli J.E."/>
            <person name="Simoes-Araujo J.L."/>
            <person name="Reis V.M."/>
            <person name="James E.K."/>
            <person name="Reis F.B.Jr."/>
            <person name="Rouws L.F."/>
            <person name="Passos S.R."/>
            <person name="Gois S.R."/>
        </authorList>
    </citation>
    <scope>NUCLEOTIDE SEQUENCE [LARGE SCALE GENOMIC DNA]</scope>
    <source>
        <strain evidence="3 4">BR10423</strain>
    </source>
</reference>
<dbReference type="Proteomes" id="UP000068164">
    <property type="component" value="Unassembled WGS sequence"/>
</dbReference>